<organism evidence="8 9">
    <name type="scientific">Mesorhizobium australicum</name>
    <dbReference type="NCBI Taxonomy" id="536018"/>
    <lineage>
        <taxon>Bacteria</taxon>
        <taxon>Pseudomonadati</taxon>
        <taxon>Pseudomonadota</taxon>
        <taxon>Alphaproteobacteria</taxon>
        <taxon>Hyphomicrobiales</taxon>
        <taxon>Phyllobacteriaceae</taxon>
        <taxon>Mesorhizobium</taxon>
    </lineage>
</organism>
<feature type="transmembrane region" description="Helical" evidence="6">
    <location>
        <begin position="272"/>
        <end position="297"/>
    </location>
</feature>
<feature type="transmembrane region" description="Helical" evidence="6">
    <location>
        <begin position="174"/>
        <end position="196"/>
    </location>
</feature>
<feature type="transmembrane region" description="Helical" evidence="6">
    <location>
        <begin position="56"/>
        <end position="76"/>
    </location>
</feature>
<keyword evidence="3 6" id="KW-0812">Transmembrane</keyword>
<name>A0A1X7P513_9HYPH</name>
<feature type="transmembrane region" description="Helical" evidence="6">
    <location>
        <begin position="234"/>
        <end position="252"/>
    </location>
</feature>
<proteinExistence type="predicted"/>
<feature type="domain" description="Major facilitator superfamily (MFS) profile" evidence="7">
    <location>
        <begin position="22"/>
        <end position="457"/>
    </location>
</feature>
<dbReference type="InterPro" id="IPR020846">
    <property type="entry name" value="MFS_dom"/>
</dbReference>
<evidence type="ECO:0000256" key="2">
    <source>
        <dbReference type="ARBA" id="ARBA00022448"/>
    </source>
</evidence>
<dbReference type="Pfam" id="PF07690">
    <property type="entry name" value="MFS_1"/>
    <property type="match status" value="2"/>
</dbReference>
<feature type="transmembrane region" description="Helical" evidence="6">
    <location>
        <begin position="208"/>
        <end position="228"/>
    </location>
</feature>
<protein>
    <submittedName>
        <fullName evidence="8">MFS transporter, DHA2 family, multidrug resistance protein</fullName>
    </submittedName>
</protein>
<feature type="transmembrane region" description="Helical" evidence="6">
    <location>
        <begin position="88"/>
        <end position="110"/>
    </location>
</feature>
<dbReference type="CDD" id="cd17321">
    <property type="entry name" value="MFS_MMR_MDR_like"/>
    <property type="match status" value="1"/>
</dbReference>
<dbReference type="Gene3D" id="1.20.1720.10">
    <property type="entry name" value="Multidrug resistance protein D"/>
    <property type="match status" value="1"/>
</dbReference>
<feature type="transmembrane region" description="Helical" evidence="6">
    <location>
        <begin position="146"/>
        <end position="168"/>
    </location>
</feature>
<keyword evidence="9" id="KW-1185">Reference proteome</keyword>
<sequence>MDARVDTAQAADGLEVPRRYWAWAAVLLTVTLAVLDSTIANVALPTISADLNTSPAVTIWIVNGYQLAIVVTLLPFASLGEIYGYRRVQFAGVVVFTLASLACCFAGTLAELTTARVVQGFGASAMMSVNAALLRYTMPSAKFGSAIGLNALVVAAAATLGPTLAGFVLTFASWPWLFAINVPLGIAGALIGFFSLPDSDRTARRFDWLSALLSAATIALAILVIDSVGHELPLGLVAAESVALVVLGILLVRRELGTTDPLVPLDLLRLPVFSLSIATSIVSFMAQMLAFVSLPFVLQSTFGFSPHEVGLLMMPWPLALAVSAPVAGRLSDRHSPAILGGIGLVLLAGGLAALALLPEKPEALDIAWRMALCGVGFGMFQSPNNKVLIGAAPRRRSGAASGMLSTARLAGQTVGAALVGLMMAQVGIAGATWALALASGLALLAAVVSLSRLGAFRAAR</sequence>
<keyword evidence="5 6" id="KW-0472">Membrane</keyword>
<dbReference type="SUPFAM" id="SSF103473">
    <property type="entry name" value="MFS general substrate transporter"/>
    <property type="match status" value="1"/>
</dbReference>
<dbReference type="InterPro" id="IPR011701">
    <property type="entry name" value="MFS"/>
</dbReference>
<evidence type="ECO:0000256" key="6">
    <source>
        <dbReference type="SAM" id="Phobius"/>
    </source>
</evidence>
<feature type="transmembrane region" description="Helical" evidence="6">
    <location>
        <begin position="20"/>
        <end position="44"/>
    </location>
</feature>
<dbReference type="InterPro" id="IPR036259">
    <property type="entry name" value="MFS_trans_sf"/>
</dbReference>
<feature type="transmembrane region" description="Helical" evidence="6">
    <location>
        <begin position="337"/>
        <end position="357"/>
    </location>
</feature>
<dbReference type="EMBL" id="FXBL01000004">
    <property type="protein sequence ID" value="SMH45971.1"/>
    <property type="molecule type" value="Genomic_DNA"/>
</dbReference>
<dbReference type="GO" id="GO:0022857">
    <property type="term" value="F:transmembrane transporter activity"/>
    <property type="evidence" value="ECO:0007669"/>
    <property type="project" value="InterPro"/>
</dbReference>
<keyword evidence="4 6" id="KW-1133">Transmembrane helix</keyword>
<dbReference type="Gene3D" id="1.20.1250.20">
    <property type="entry name" value="MFS general substrate transporter like domains"/>
    <property type="match status" value="1"/>
</dbReference>
<evidence type="ECO:0000256" key="1">
    <source>
        <dbReference type="ARBA" id="ARBA00004141"/>
    </source>
</evidence>
<dbReference type="PANTHER" id="PTHR42718">
    <property type="entry name" value="MAJOR FACILITATOR SUPERFAMILY MULTIDRUG TRANSPORTER MFSC"/>
    <property type="match status" value="1"/>
</dbReference>
<evidence type="ECO:0000256" key="5">
    <source>
        <dbReference type="ARBA" id="ARBA00023136"/>
    </source>
</evidence>
<feature type="transmembrane region" description="Helical" evidence="6">
    <location>
        <begin position="309"/>
        <end position="330"/>
    </location>
</feature>
<evidence type="ECO:0000256" key="3">
    <source>
        <dbReference type="ARBA" id="ARBA00022692"/>
    </source>
</evidence>
<feature type="transmembrane region" description="Helical" evidence="6">
    <location>
        <begin position="116"/>
        <end position="134"/>
    </location>
</feature>
<evidence type="ECO:0000256" key="4">
    <source>
        <dbReference type="ARBA" id="ARBA00022989"/>
    </source>
</evidence>
<reference evidence="8 9" key="1">
    <citation type="submission" date="2017-04" db="EMBL/GenBank/DDBJ databases">
        <authorList>
            <person name="Afonso C.L."/>
            <person name="Miller P.J."/>
            <person name="Scott M.A."/>
            <person name="Spackman E."/>
            <person name="Goraichik I."/>
            <person name="Dimitrov K.M."/>
            <person name="Suarez D.L."/>
            <person name="Swayne D.E."/>
        </authorList>
    </citation>
    <scope>NUCLEOTIDE SEQUENCE [LARGE SCALE GENOMIC DNA]</scope>
    <source>
        <strain evidence="8 9">B5P</strain>
    </source>
</reference>
<accession>A0A1X7P513</accession>
<dbReference type="PANTHER" id="PTHR42718:SF9">
    <property type="entry name" value="MAJOR FACILITATOR SUPERFAMILY MULTIDRUG TRANSPORTER MFSC"/>
    <property type="match status" value="1"/>
</dbReference>
<keyword evidence="2" id="KW-0813">Transport</keyword>
<dbReference type="FunFam" id="1.20.1250.20:FF:000168">
    <property type="entry name" value="Transporter, major facilitator family"/>
    <property type="match status" value="1"/>
</dbReference>
<dbReference type="Proteomes" id="UP000193083">
    <property type="component" value="Unassembled WGS sequence"/>
</dbReference>
<evidence type="ECO:0000259" key="7">
    <source>
        <dbReference type="PROSITE" id="PS50850"/>
    </source>
</evidence>
<feature type="transmembrane region" description="Helical" evidence="6">
    <location>
        <begin position="430"/>
        <end position="450"/>
    </location>
</feature>
<dbReference type="GO" id="GO:0016020">
    <property type="term" value="C:membrane"/>
    <property type="evidence" value="ECO:0007669"/>
    <property type="project" value="UniProtKB-SubCell"/>
</dbReference>
<gene>
    <name evidence="8" type="ORF">SAMN02982922_3318</name>
</gene>
<dbReference type="AlphaFoldDB" id="A0A1X7P513"/>
<comment type="subcellular location">
    <subcellularLocation>
        <location evidence="1">Membrane</location>
        <topology evidence="1">Multi-pass membrane protein</topology>
    </subcellularLocation>
</comment>
<evidence type="ECO:0000313" key="9">
    <source>
        <dbReference type="Proteomes" id="UP000193083"/>
    </source>
</evidence>
<dbReference type="PRINTS" id="PR01036">
    <property type="entry name" value="TCRTETB"/>
</dbReference>
<dbReference type="PROSITE" id="PS50850">
    <property type="entry name" value="MFS"/>
    <property type="match status" value="1"/>
</dbReference>
<evidence type="ECO:0000313" key="8">
    <source>
        <dbReference type="EMBL" id="SMH45971.1"/>
    </source>
</evidence>